<evidence type="ECO:0000259" key="15">
    <source>
        <dbReference type="PROSITE" id="PS50011"/>
    </source>
</evidence>
<dbReference type="InterPro" id="IPR032675">
    <property type="entry name" value="LRR_dom_sf"/>
</dbReference>
<evidence type="ECO:0000256" key="8">
    <source>
        <dbReference type="ARBA" id="ARBA00023136"/>
    </source>
</evidence>
<dbReference type="InterPro" id="IPR046960">
    <property type="entry name" value="PPR_At4g14850-like_plant"/>
</dbReference>
<evidence type="ECO:0000256" key="10">
    <source>
        <dbReference type="PROSITE-ProRule" id="PRU00708"/>
    </source>
</evidence>
<dbReference type="PROSITE" id="PS51450">
    <property type="entry name" value="LRR"/>
    <property type="match status" value="1"/>
</dbReference>
<evidence type="ECO:0000313" key="16">
    <source>
        <dbReference type="EMBL" id="CAD5323046.1"/>
    </source>
</evidence>
<keyword evidence="5 14" id="KW-0732">Signal</keyword>
<dbReference type="GO" id="GO:0003729">
    <property type="term" value="F:mRNA binding"/>
    <property type="evidence" value="ECO:0007669"/>
    <property type="project" value="UniProtKB-ARBA"/>
</dbReference>
<feature type="domain" description="Protein kinase" evidence="15">
    <location>
        <begin position="419"/>
        <end position="665"/>
    </location>
</feature>
<dbReference type="Pfam" id="PF00069">
    <property type="entry name" value="Pkinase"/>
    <property type="match status" value="1"/>
</dbReference>
<dbReference type="GO" id="GO:0004672">
    <property type="term" value="F:protein kinase activity"/>
    <property type="evidence" value="ECO:0007669"/>
    <property type="project" value="InterPro"/>
</dbReference>
<feature type="transmembrane region" description="Helical" evidence="13">
    <location>
        <begin position="288"/>
        <end position="312"/>
    </location>
</feature>
<dbReference type="EMBL" id="LR881468">
    <property type="protein sequence ID" value="CAD5323046.1"/>
    <property type="molecule type" value="Genomic_DNA"/>
</dbReference>
<dbReference type="SUPFAM" id="SSF56112">
    <property type="entry name" value="Protein kinase-like (PK-like)"/>
    <property type="match status" value="1"/>
</dbReference>
<dbReference type="Pfam" id="PF13041">
    <property type="entry name" value="PPR_2"/>
    <property type="match status" value="2"/>
</dbReference>
<dbReference type="FunFam" id="3.80.10.10:FF:000062">
    <property type="entry name" value="protein STRUBBELIG-RECEPTOR FAMILY 3"/>
    <property type="match status" value="1"/>
</dbReference>
<evidence type="ECO:0000256" key="11">
    <source>
        <dbReference type="PROSITE-ProRule" id="PRU10141"/>
    </source>
</evidence>
<feature type="region of interest" description="Disordered" evidence="12">
    <location>
        <begin position="365"/>
        <end position="385"/>
    </location>
</feature>
<keyword evidence="7 13" id="KW-1133">Transmembrane helix</keyword>
<dbReference type="InterPro" id="IPR046848">
    <property type="entry name" value="E_motif"/>
</dbReference>
<dbReference type="Gene3D" id="1.25.40.10">
    <property type="entry name" value="Tetratricopeptide repeat domain"/>
    <property type="match status" value="4"/>
</dbReference>
<dbReference type="FunFam" id="1.25.40.10:FF:000987">
    <property type="entry name" value="Pentatricopeptide repeat-containing protein At3g14330"/>
    <property type="match status" value="1"/>
</dbReference>
<feature type="repeat" description="PPR" evidence="10">
    <location>
        <begin position="1091"/>
        <end position="1125"/>
    </location>
</feature>
<feature type="compositionally biased region" description="Pro residues" evidence="12">
    <location>
        <begin position="246"/>
        <end position="255"/>
    </location>
</feature>
<dbReference type="Pfam" id="PF14432">
    <property type="entry name" value="DYW_deaminase"/>
    <property type="match status" value="1"/>
</dbReference>
<keyword evidence="11" id="KW-0547">Nucleotide-binding</keyword>
<feature type="binding site" evidence="11">
    <location>
        <position position="448"/>
    </location>
    <ligand>
        <name>ATP</name>
        <dbReference type="ChEBI" id="CHEBI:30616"/>
    </ligand>
</feature>
<dbReference type="PROSITE" id="PS50011">
    <property type="entry name" value="PROTEIN_KINASE_DOM"/>
    <property type="match status" value="1"/>
</dbReference>
<dbReference type="GO" id="GO:0009451">
    <property type="term" value="P:RNA modification"/>
    <property type="evidence" value="ECO:0007669"/>
    <property type="project" value="InterPro"/>
</dbReference>
<evidence type="ECO:0000256" key="4">
    <source>
        <dbReference type="ARBA" id="ARBA00022692"/>
    </source>
</evidence>
<dbReference type="FunFam" id="1.10.510.10:FF:000095">
    <property type="entry name" value="protein STRUBBELIG-RECEPTOR FAMILY 8"/>
    <property type="match status" value="1"/>
</dbReference>
<evidence type="ECO:0000256" key="12">
    <source>
        <dbReference type="SAM" id="MobiDB-lite"/>
    </source>
</evidence>
<feature type="compositionally biased region" description="Low complexity" evidence="12">
    <location>
        <begin position="256"/>
        <end position="287"/>
    </location>
</feature>
<dbReference type="Gene3D" id="3.80.10.10">
    <property type="entry name" value="Ribonuclease Inhibitor"/>
    <property type="match status" value="1"/>
</dbReference>
<keyword evidence="3" id="KW-0433">Leucine-rich repeat</keyword>
<dbReference type="InterPro" id="IPR002885">
    <property type="entry name" value="PPR_rpt"/>
</dbReference>
<dbReference type="SUPFAM" id="SSF52058">
    <property type="entry name" value="L domain-like"/>
    <property type="match status" value="1"/>
</dbReference>
<feature type="chain" id="PRO_5028875670" evidence="14">
    <location>
        <begin position="26"/>
        <end position="1399"/>
    </location>
</feature>
<dbReference type="PROSITE" id="PS00107">
    <property type="entry name" value="PROTEIN_KINASE_ATP"/>
    <property type="match status" value="1"/>
</dbReference>
<dbReference type="Pfam" id="PF08263">
    <property type="entry name" value="LRRNT_2"/>
    <property type="match status" value="1"/>
</dbReference>
<dbReference type="InterPro" id="IPR017441">
    <property type="entry name" value="Protein_kinase_ATP_BS"/>
</dbReference>
<name>A0A7G2EKM6_ARATH</name>
<comment type="subcellular location">
    <subcellularLocation>
        <location evidence="1">Membrane</location>
    </subcellularLocation>
</comment>
<feature type="region of interest" description="Disordered" evidence="12">
    <location>
        <begin position="237"/>
        <end position="287"/>
    </location>
</feature>
<dbReference type="InterPro" id="IPR001611">
    <property type="entry name" value="Leu-rich_rpt"/>
</dbReference>
<evidence type="ECO:0000256" key="6">
    <source>
        <dbReference type="ARBA" id="ARBA00022737"/>
    </source>
</evidence>
<dbReference type="InterPro" id="IPR011990">
    <property type="entry name" value="TPR-like_helical_dom_sf"/>
</dbReference>
<keyword evidence="9" id="KW-0675">Receptor</keyword>
<dbReference type="GO" id="GO:0005524">
    <property type="term" value="F:ATP binding"/>
    <property type="evidence" value="ECO:0007669"/>
    <property type="project" value="UniProtKB-UniRule"/>
</dbReference>
<dbReference type="GO" id="GO:0008270">
    <property type="term" value="F:zinc ion binding"/>
    <property type="evidence" value="ECO:0007669"/>
    <property type="project" value="InterPro"/>
</dbReference>
<evidence type="ECO:0000256" key="14">
    <source>
        <dbReference type="SAM" id="SignalP"/>
    </source>
</evidence>
<dbReference type="FunFam" id="1.25.40.10:FF:001389">
    <property type="entry name" value="Pentatricopeptide repeat-containing protein At3g14330"/>
    <property type="match status" value="1"/>
</dbReference>
<dbReference type="PANTHER" id="PTHR47926">
    <property type="entry name" value="PENTATRICOPEPTIDE REPEAT-CONTAINING PROTEIN"/>
    <property type="match status" value="1"/>
</dbReference>
<keyword evidence="4 13" id="KW-0812">Transmembrane</keyword>
<accession>A0A7G2EKM6</accession>
<evidence type="ECO:0000313" key="17">
    <source>
        <dbReference type="Proteomes" id="UP000516314"/>
    </source>
</evidence>
<dbReference type="PROSITE" id="PS51375">
    <property type="entry name" value="PPR"/>
    <property type="match status" value="2"/>
</dbReference>
<feature type="signal peptide" evidence="14">
    <location>
        <begin position="1"/>
        <end position="25"/>
    </location>
</feature>
<dbReference type="Pfam" id="PF00560">
    <property type="entry name" value="LRR_1"/>
    <property type="match status" value="1"/>
</dbReference>
<dbReference type="Gene3D" id="1.10.510.10">
    <property type="entry name" value="Transferase(Phosphotransferase) domain 1"/>
    <property type="match status" value="1"/>
</dbReference>
<keyword evidence="6" id="KW-0677">Repeat</keyword>
<dbReference type="Pfam" id="PF20431">
    <property type="entry name" value="E_motif"/>
    <property type="match status" value="1"/>
</dbReference>
<dbReference type="InterPro" id="IPR013210">
    <property type="entry name" value="LRR_N_plant-typ"/>
</dbReference>
<protein>
    <submittedName>
        <fullName evidence="16">(thale cress) hypothetical protein</fullName>
    </submittedName>
</protein>
<comment type="similarity">
    <text evidence="2">Belongs to the PPR family. PCMP-H subfamily.</text>
</comment>
<dbReference type="FunFam" id="1.25.40.10:FF:000031">
    <property type="entry name" value="Pentatricopeptide repeat-containing protein mitochondrial"/>
    <property type="match status" value="1"/>
</dbReference>
<dbReference type="InterPro" id="IPR000719">
    <property type="entry name" value="Prot_kinase_dom"/>
</dbReference>
<evidence type="ECO:0000256" key="2">
    <source>
        <dbReference type="ARBA" id="ARBA00006643"/>
    </source>
</evidence>
<reference evidence="16 17" key="1">
    <citation type="submission" date="2020-09" db="EMBL/GenBank/DDBJ databases">
        <authorList>
            <person name="Ashkenazy H."/>
        </authorList>
    </citation>
    <scope>NUCLEOTIDE SEQUENCE [LARGE SCALE GENOMIC DNA]</scope>
    <source>
        <strain evidence="17">cv. Cdm-0</strain>
    </source>
</reference>
<dbReference type="Gene3D" id="3.30.200.20">
    <property type="entry name" value="Phosphorylase Kinase, domain 1"/>
    <property type="match status" value="1"/>
</dbReference>
<feature type="repeat" description="PPR" evidence="10">
    <location>
        <begin position="959"/>
        <end position="993"/>
    </location>
</feature>
<dbReference type="Proteomes" id="UP000516314">
    <property type="component" value="Chromosome 3"/>
</dbReference>
<dbReference type="FunFam" id="3.30.200.20:FF:000125">
    <property type="entry name" value="Protein STRUBBELIG-RECEPTOR FAMILY 8"/>
    <property type="match status" value="1"/>
</dbReference>
<evidence type="ECO:0000256" key="3">
    <source>
        <dbReference type="ARBA" id="ARBA00022614"/>
    </source>
</evidence>
<evidence type="ECO:0000256" key="13">
    <source>
        <dbReference type="SAM" id="Phobius"/>
    </source>
</evidence>
<dbReference type="Pfam" id="PF13855">
    <property type="entry name" value="LRR_8"/>
    <property type="match status" value="1"/>
</dbReference>
<keyword evidence="11" id="KW-0067">ATP-binding</keyword>
<proteinExistence type="inferred from homology"/>
<gene>
    <name evidence="16" type="ORF">AT9943_LOCUS11016</name>
</gene>
<evidence type="ECO:0000256" key="7">
    <source>
        <dbReference type="ARBA" id="ARBA00022989"/>
    </source>
</evidence>
<dbReference type="NCBIfam" id="TIGR00756">
    <property type="entry name" value="PPR"/>
    <property type="match status" value="3"/>
</dbReference>
<evidence type="ECO:0000256" key="9">
    <source>
        <dbReference type="ARBA" id="ARBA00023170"/>
    </source>
</evidence>
<dbReference type="Pfam" id="PF01535">
    <property type="entry name" value="PPR"/>
    <property type="match status" value="3"/>
</dbReference>
<organism evidence="16 17">
    <name type="scientific">Arabidopsis thaliana</name>
    <name type="common">Mouse-ear cress</name>
    <dbReference type="NCBI Taxonomy" id="3702"/>
    <lineage>
        <taxon>Eukaryota</taxon>
        <taxon>Viridiplantae</taxon>
        <taxon>Streptophyta</taxon>
        <taxon>Embryophyta</taxon>
        <taxon>Tracheophyta</taxon>
        <taxon>Spermatophyta</taxon>
        <taxon>Magnoliopsida</taxon>
        <taxon>eudicotyledons</taxon>
        <taxon>Gunneridae</taxon>
        <taxon>Pentapetalae</taxon>
        <taxon>rosids</taxon>
        <taxon>malvids</taxon>
        <taxon>Brassicales</taxon>
        <taxon>Brassicaceae</taxon>
        <taxon>Camelineae</taxon>
        <taxon>Arabidopsis</taxon>
    </lineage>
</organism>
<sequence length="1399" mass="154147">MTENRVVLALLILCIVGFEPSFIHGATDSSDTSALNIMFSSMNSPGQLSQWTASGGDPCGQNWKGITCSGSRVTQIKLPSLGLSGSLGFMLDKLTSVTEFDMSNNNLGGDLPYQLPPNLERLNLANNQFTGSAQYSISMMAPLKYLNLAHNQLKQLAIDFTKLTSLSILDLSSNAFIGSLPNTCSSLTSAKSIYLQNNQFSGTIDILATLPLENLNIANNRFTGWIPDSLKGINLQKDGNLLNSGPAPPPPPGTPPISKSSPTPKSGNRGNRSNGDSSNSKDSSKSGLGAGGVAGIVISLIVVTAVIAFFLIKRKRSKRSSSTDIEKTDNNINQPIILASNDFHQENKSVQNPPLVETKKLDTSLSMNLRPPPSERHKSFDDDDSTMRKPIVAKKAAVVVPSNVNTYTVSDLQVATNSFSVDNLLGEGTFGRVYRAQFEDGKVLAVKKIDSSALPTDTADDFTEIVSKIAHLDHENVTKLDEEESKPLIWNPRVKIALGTARALEYLHEVCSPSIVHKNIKSANILLDSELNPHLSDSGLASFLPTANELLNQNDEGYSAPETSMSGQYSLKSDVYSFGVVMLELLTGRKPFDSTRSRSEQSLVRWATPQLHDIDALGKMVDPALKGLYPVKSLSRFADVIALCVQPEPEFRPPMSEVVQALVVLVQRANMSKRTVGVGSGSSGVNDYIMMIGKLWRSVGTVGKFDGRYDGVRTMVGKASNRAGVHVTDTVLFEETSFEFSPSLTPELNEFPMPSLDVITPQAYLTPLGSQSINHAKFLQIPWRQFVFTKPLGLSKSTKLDEAVTLIENSSSSPSNLSTPEAYTDLLHACISAKSLHHGIKICSLILNNPSLRHNPKLLSKLITLFSVCRRLDLARKIFDDVTDSSLLTEKVWAAMAIGYSRNGSPRDALIVYVDMLCSFIEPGNFSISVALKACVDLKDLRVGRGIHAQIVKRKEKVDQVVYNVLLKLYMESGLFDDARKVFDGMSERNVVTWNSLISVLSKKVRVHEMFNLFRKMQEEMIGFSWATLTTILPACSRVAALLTGKEIHAQILKSKEKPDVPLLNSLMDMYGKCGEVEYSRRVFDVMLTKDLTSWNIMLNCYAINGNIEEVINLFEWMIESGVAPDGITFVALLSGCSDTGLTEYGLSLFERMKTEFRVSPALEHYACLVDILGRAGKIKEAVKVIETMPFKPSASIWGSLLNSCRLHGNVSVGEIAAKELFVLEPHNPGNYVMVSNIYADAKMWDNVDKIREMMKQRGVKKEAGCSWVQVKDKIQIFVAGGGYEFRNSDEYKKVWTELQEAIEKSGYSPNTSVVLHDVDEETKANWVCGHSERLATTYSLIHTGEGVPIRITKNLRVCADCHSWMKIVSQVTRRVIVLRDTKRFHHFVDGICSCKDYW</sequence>
<evidence type="ECO:0000256" key="1">
    <source>
        <dbReference type="ARBA" id="ARBA00004370"/>
    </source>
</evidence>
<dbReference type="GO" id="GO:0016020">
    <property type="term" value="C:membrane"/>
    <property type="evidence" value="ECO:0007669"/>
    <property type="project" value="UniProtKB-SubCell"/>
</dbReference>
<dbReference type="InterPro" id="IPR011009">
    <property type="entry name" value="Kinase-like_dom_sf"/>
</dbReference>
<dbReference type="FunFam" id="1.25.40.10:FF:000366">
    <property type="entry name" value="Pentatricopeptide (PPR) repeat-containing protein"/>
    <property type="match status" value="1"/>
</dbReference>
<evidence type="ECO:0000256" key="5">
    <source>
        <dbReference type="ARBA" id="ARBA00022729"/>
    </source>
</evidence>
<keyword evidence="8 13" id="KW-0472">Membrane</keyword>
<dbReference type="InterPro" id="IPR032867">
    <property type="entry name" value="DYW_dom"/>
</dbReference>